<comment type="caution">
    <text evidence="1">The sequence shown here is derived from an EMBL/GenBank/DDBJ whole genome shotgun (WGS) entry which is preliminary data.</text>
</comment>
<dbReference type="Pfam" id="PF10670">
    <property type="entry name" value="DUF4198"/>
    <property type="match status" value="1"/>
</dbReference>
<dbReference type="Proteomes" id="UP000034750">
    <property type="component" value="Unassembled WGS sequence"/>
</dbReference>
<reference evidence="1 2" key="1">
    <citation type="submission" date="2015-05" db="EMBL/GenBank/DDBJ databases">
        <title>Comparative analyses of the lipooligosaccharides from nottypeable Haemophilus influenzae and Haemophilus haemolyticus.</title>
        <authorList>
            <person name="Post D.M.B."/>
            <person name="Ketterer M.R."/>
            <person name="Coffin J.E."/>
            <person name="Reinders L.M."/>
            <person name="Munson R.S.Jr."/>
            <person name="Bair T.B."/>
            <person name="Murphy T.F."/>
            <person name="Foster E."/>
            <person name="Gibson B.W."/>
            <person name="Apicella M.A."/>
        </authorList>
    </citation>
    <scope>NUCLEOTIDE SEQUENCE [LARGE SCALE GENOMIC DNA]</scope>
    <source>
        <strain evidence="1 2">11P18</strain>
    </source>
</reference>
<name>A0A0M3G8V6_HAEHA</name>
<evidence type="ECO:0000313" key="1">
    <source>
        <dbReference type="EMBL" id="KKZ58706.1"/>
    </source>
</evidence>
<dbReference type="EMBL" id="LCTK01000021">
    <property type="protein sequence ID" value="KKZ58706.1"/>
    <property type="molecule type" value="Genomic_DNA"/>
</dbReference>
<accession>A0A0M3G8V6</accession>
<evidence type="ECO:0008006" key="3">
    <source>
        <dbReference type="Google" id="ProtNLM"/>
    </source>
</evidence>
<dbReference type="RefSeq" id="WP_046953162.1">
    <property type="nucleotide sequence ID" value="NZ_LCTK01000021.1"/>
</dbReference>
<dbReference type="AlphaFoldDB" id="A0A0M3G8V6"/>
<dbReference type="PATRIC" id="fig|726.54.peg.990"/>
<organism evidence="1 2">
    <name type="scientific">Haemophilus haemolyticus</name>
    <dbReference type="NCBI Taxonomy" id="726"/>
    <lineage>
        <taxon>Bacteria</taxon>
        <taxon>Pseudomonadati</taxon>
        <taxon>Pseudomonadota</taxon>
        <taxon>Gammaproteobacteria</taxon>
        <taxon>Pasteurellales</taxon>
        <taxon>Pasteurellaceae</taxon>
        <taxon>Haemophilus</taxon>
    </lineage>
</organism>
<proteinExistence type="predicted"/>
<protein>
    <recommendedName>
        <fullName evidence="3">DUF4198 domain-containing protein</fullName>
    </recommendedName>
</protein>
<gene>
    <name evidence="1" type="ORF">AAX18_04955</name>
</gene>
<evidence type="ECO:0000313" key="2">
    <source>
        <dbReference type="Proteomes" id="UP000034750"/>
    </source>
</evidence>
<sequence>MKERYEKKLIASLLVLAGAAQAHEVWVQAPAKLGSGSVLKAELAYGDYPYVEKIPEARLKIFAPMEIIRQDGEKQTLVQKGENYQYQSEKALSDGSYWVTATYKPTFWSQNAEGWKMDNLKGLENPTYCEQTQMFGKSLVTVGKKPLNAEMAMTRVGLPLEIVPLSDPSKVKSGEPFPVQIFYQDQPLAGETVIATADTIVVKDLEAGTSHREPQGFSGKTDSQGRVNIIPLIDGIWKIKVIHKTPFADQQICQQSASYSTLILPVGKGLAKLPPKPEHHHH</sequence>
<dbReference type="InterPro" id="IPR019613">
    <property type="entry name" value="DUF4198"/>
</dbReference>